<dbReference type="EMBL" id="JAUOEK010000177">
    <property type="protein sequence ID" value="MDO5971870.1"/>
    <property type="molecule type" value="Genomic_DNA"/>
</dbReference>
<accession>A0ABT8WFF6</accession>
<evidence type="ECO:0000259" key="1">
    <source>
        <dbReference type="Pfam" id="PF13751"/>
    </source>
</evidence>
<comment type="caution">
    <text evidence="2">The sequence shown here is derived from an EMBL/GenBank/DDBJ whole genome shotgun (WGS) entry which is preliminary data.</text>
</comment>
<name>A0ABT8WFF6_9FLAO</name>
<evidence type="ECO:0000313" key="3">
    <source>
        <dbReference type="Proteomes" id="UP001176883"/>
    </source>
</evidence>
<dbReference type="PANTHER" id="PTHR33408:SF2">
    <property type="entry name" value="TRANSPOSASE DDE DOMAIN-CONTAINING PROTEIN"/>
    <property type="match status" value="1"/>
</dbReference>
<proteinExistence type="predicted"/>
<dbReference type="PANTHER" id="PTHR33408">
    <property type="entry name" value="TRANSPOSASE"/>
    <property type="match status" value="1"/>
</dbReference>
<dbReference type="Pfam" id="PF13751">
    <property type="entry name" value="DDE_Tnp_1_6"/>
    <property type="match status" value="1"/>
</dbReference>
<sequence length="162" mass="18478">MKNCPQGKVISFKKVFFEKKNHTKKKEYRALKHVCVDCPIRSACLGKSAQEKKFTVTFYQEEYERNNARVNSSRGSYMKGKRQSTIEPVLGTLTQFLGLRKINSIGIDQANKVMHLSAIAYNLKKYLKFTAKTVKSDTKAVCHVVLNIKTLITLQIRLLTSS</sequence>
<feature type="domain" description="Transposase DDE" evidence="1">
    <location>
        <begin position="4"/>
        <end position="126"/>
    </location>
</feature>
<gene>
    <name evidence="2" type="ORF">Q4Q35_18870</name>
</gene>
<dbReference type="InterPro" id="IPR025668">
    <property type="entry name" value="Tnp_DDE_dom"/>
</dbReference>
<reference evidence="2" key="1">
    <citation type="submission" date="2023-07" db="EMBL/GenBank/DDBJ databases">
        <title>Two novel species in the genus Flavivirga.</title>
        <authorList>
            <person name="Kwon K."/>
        </authorList>
    </citation>
    <scope>NUCLEOTIDE SEQUENCE</scope>
    <source>
        <strain evidence="2">KCTC 52353</strain>
    </source>
</reference>
<dbReference type="RefSeq" id="WP_303279585.1">
    <property type="nucleotide sequence ID" value="NZ_JAUOEK010000177.1"/>
</dbReference>
<dbReference type="Proteomes" id="UP001176883">
    <property type="component" value="Unassembled WGS sequence"/>
</dbReference>
<protein>
    <submittedName>
        <fullName evidence="2">Transposase</fullName>
    </submittedName>
</protein>
<organism evidence="2 3">
    <name type="scientific">Flavivirga aquimarina</name>
    <dbReference type="NCBI Taxonomy" id="2027862"/>
    <lineage>
        <taxon>Bacteria</taxon>
        <taxon>Pseudomonadati</taxon>
        <taxon>Bacteroidota</taxon>
        <taxon>Flavobacteriia</taxon>
        <taxon>Flavobacteriales</taxon>
        <taxon>Flavobacteriaceae</taxon>
        <taxon>Flavivirga</taxon>
    </lineage>
</organism>
<evidence type="ECO:0000313" key="2">
    <source>
        <dbReference type="EMBL" id="MDO5971870.1"/>
    </source>
</evidence>
<keyword evidence="3" id="KW-1185">Reference proteome</keyword>